<sequence>MDLYPSDTEEAVRAASEAYLRDHIPLNAARLRPDGIWTDMAAMGWFGIALPEDIGGVAMSHGAEALVLAELGRYLAPIGTIAMAVAANVAIATGDQALAMDILAGTRRVALGLTEAGGQLRVLEVRGANMVLVTGDNGASLYDAPVDWTINDCLDPSTSQAIIALPPKARIQTTGSRAANHQRLVAAAFALGCAEAARDMAAGYARVREQFGRPIGSFQGVKHPCADMAVRCSAARAQLLYAALTLDSAREDAAFQIAVAKRLADAAAIGNGRASIQVHGGMGMTDECDAHLVLKRAHLLQFISPVSTAMLLAA</sequence>
<evidence type="ECO:0000256" key="4">
    <source>
        <dbReference type="ARBA" id="ARBA00022827"/>
    </source>
</evidence>
<dbReference type="PANTHER" id="PTHR43884">
    <property type="entry name" value="ACYL-COA DEHYDROGENASE"/>
    <property type="match status" value="1"/>
</dbReference>
<dbReference type="RefSeq" id="WP_121151920.1">
    <property type="nucleotide sequence ID" value="NZ_CP032828.1"/>
</dbReference>
<evidence type="ECO:0000256" key="2">
    <source>
        <dbReference type="ARBA" id="ARBA00009347"/>
    </source>
</evidence>
<protein>
    <submittedName>
        <fullName evidence="8">Acyl-CoA dehydrogenase</fullName>
    </submittedName>
</protein>
<dbReference type="Gene3D" id="1.10.540.10">
    <property type="entry name" value="Acyl-CoA dehydrogenase/oxidase, N-terminal domain"/>
    <property type="match status" value="1"/>
</dbReference>
<comment type="cofactor">
    <cofactor evidence="1">
        <name>FAD</name>
        <dbReference type="ChEBI" id="CHEBI:57692"/>
    </cofactor>
</comment>
<dbReference type="EMBL" id="CP032828">
    <property type="protein sequence ID" value="AYJ85378.1"/>
    <property type="molecule type" value="Genomic_DNA"/>
</dbReference>
<evidence type="ECO:0000259" key="7">
    <source>
        <dbReference type="Pfam" id="PF02771"/>
    </source>
</evidence>
<dbReference type="InterPro" id="IPR009075">
    <property type="entry name" value="AcylCo_DH/oxidase_C"/>
</dbReference>
<feature type="domain" description="Acyl-CoA dehydrogenase/oxidase N-terminal" evidence="7">
    <location>
        <begin position="6"/>
        <end position="90"/>
    </location>
</feature>
<reference evidence="8 9" key="1">
    <citation type="submission" date="2018-09" db="EMBL/GenBank/DDBJ databases">
        <title>Sphingomonas peninsula sp. nov., isolated from fildes peninsula, Antarctic soil.</title>
        <authorList>
            <person name="Yingchao G."/>
        </authorList>
    </citation>
    <scope>NUCLEOTIDE SEQUENCE [LARGE SCALE GENOMIC DNA]</scope>
    <source>
        <strain evidence="8 9">YZ-8</strain>
        <plasmid evidence="8 9">unnamed1</plasmid>
    </source>
</reference>
<accession>A0A494TIW7</accession>
<keyword evidence="5" id="KW-0560">Oxidoreductase</keyword>
<comment type="similarity">
    <text evidence="2">Belongs to the acyl-CoA dehydrogenase family.</text>
</comment>
<dbReference type="GO" id="GO:0003995">
    <property type="term" value="F:acyl-CoA dehydrogenase activity"/>
    <property type="evidence" value="ECO:0007669"/>
    <property type="project" value="TreeGrafter"/>
</dbReference>
<dbReference type="SUPFAM" id="SSF56645">
    <property type="entry name" value="Acyl-CoA dehydrogenase NM domain-like"/>
    <property type="match status" value="1"/>
</dbReference>
<dbReference type="SUPFAM" id="SSF47203">
    <property type="entry name" value="Acyl-CoA dehydrogenase C-terminal domain-like"/>
    <property type="match status" value="1"/>
</dbReference>
<proteinExistence type="inferred from homology"/>
<keyword evidence="8" id="KW-0614">Plasmid</keyword>
<evidence type="ECO:0000256" key="3">
    <source>
        <dbReference type="ARBA" id="ARBA00022630"/>
    </source>
</evidence>
<dbReference type="Pfam" id="PF02771">
    <property type="entry name" value="Acyl-CoA_dh_N"/>
    <property type="match status" value="1"/>
</dbReference>
<dbReference type="InterPro" id="IPR037069">
    <property type="entry name" value="AcylCoA_DH/ox_N_sf"/>
</dbReference>
<organism evidence="8 9">
    <name type="scientific">Sphingomonas paeninsulae</name>
    <dbReference type="NCBI Taxonomy" id="2319844"/>
    <lineage>
        <taxon>Bacteria</taxon>
        <taxon>Pseudomonadati</taxon>
        <taxon>Pseudomonadota</taxon>
        <taxon>Alphaproteobacteria</taxon>
        <taxon>Sphingomonadales</taxon>
        <taxon>Sphingomonadaceae</taxon>
        <taxon>Sphingomonas</taxon>
    </lineage>
</organism>
<dbReference type="PANTHER" id="PTHR43884:SF20">
    <property type="entry name" value="ACYL-COA DEHYDROGENASE FADE28"/>
    <property type="match status" value="1"/>
</dbReference>
<evidence type="ECO:0000256" key="5">
    <source>
        <dbReference type="ARBA" id="ARBA00023002"/>
    </source>
</evidence>
<dbReference type="Pfam" id="PF00441">
    <property type="entry name" value="Acyl-CoA_dh_1"/>
    <property type="match status" value="1"/>
</dbReference>
<name>A0A494TIW7_SPHPE</name>
<dbReference type="AlphaFoldDB" id="A0A494TIW7"/>
<evidence type="ECO:0000313" key="9">
    <source>
        <dbReference type="Proteomes" id="UP000276254"/>
    </source>
</evidence>
<evidence type="ECO:0000313" key="8">
    <source>
        <dbReference type="EMBL" id="AYJ85378.1"/>
    </source>
</evidence>
<evidence type="ECO:0000259" key="6">
    <source>
        <dbReference type="Pfam" id="PF00441"/>
    </source>
</evidence>
<keyword evidence="3" id="KW-0285">Flavoprotein</keyword>
<feature type="domain" description="Acyl-CoA dehydrogenase/oxidase C-terminal" evidence="6">
    <location>
        <begin position="178"/>
        <end position="302"/>
    </location>
</feature>
<keyword evidence="4" id="KW-0274">FAD</keyword>
<keyword evidence="9" id="KW-1185">Reference proteome</keyword>
<gene>
    <name evidence="8" type="ORF">D3Y57_05120</name>
</gene>
<dbReference type="Proteomes" id="UP000276254">
    <property type="component" value="Plasmid unnamed1"/>
</dbReference>
<evidence type="ECO:0000256" key="1">
    <source>
        <dbReference type="ARBA" id="ARBA00001974"/>
    </source>
</evidence>
<dbReference type="InterPro" id="IPR036250">
    <property type="entry name" value="AcylCo_DH-like_C"/>
</dbReference>
<geneLocation type="plasmid" evidence="8">
    <name>unnamed1</name>
</geneLocation>
<dbReference type="KEGG" id="spha:D3Y57_05120"/>
<dbReference type="OrthoDB" id="7328575at2"/>
<dbReference type="GO" id="GO:0050660">
    <property type="term" value="F:flavin adenine dinucleotide binding"/>
    <property type="evidence" value="ECO:0007669"/>
    <property type="project" value="InterPro"/>
</dbReference>
<dbReference type="InterPro" id="IPR009100">
    <property type="entry name" value="AcylCoA_DH/oxidase_NM_dom_sf"/>
</dbReference>
<dbReference type="InterPro" id="IPR013786">
    <property type="entry name" value="AcylCoA_DH/ox_N"/>
</dbReference>
<dbReference type="Gene3D" id="1.20.140.10">
    <property type="entry name" value="Butyryl-CoA Dehydrogenase, subunit A, domain 3"/>
    <property type="match status" value="1"/>
</dbReference>